<dbReference type="RefSeq" id="WP_248102055.1">
    <property type="nucleotide sequence ID" value="NZ_CP096120.1"/>
</dbReference>
<dbReference type="Proteomes" id="UP000831422">
    <property type="component" value="Chromosome"/>
</dbReference>
<organism evidence="2 3">
    <name type="scientific">Acinetobacter portensis</name>
    <dbReference type="NCBI Taxonomy" id="1839785"/>
    <lineage>
        <taxon>Bacteria</taxon>
        <taxon>Pseudomonadati</taxon>
        <taxon>Pseudomonadota</taxon>
        <taxon>Gammaproteobacteria</taxon>
        <taxon>Moraxellales</taxon>
        <taxon>Moraxellaceae</taxon>
        <taxon>Acinetobacter</taxon>
    </lineage>
</organism>
<dbReference type="EMBL" id="CP096120">
    <property type="protein sequence ID" value="UPO23802.1"/>
    <property type="molecule type" value="Genomic_DNA"/>
</dbReference>
<protein>
    <submittedName>
        <fullName evidence="2">Uncharacterized protein</fullName>
    </submittedName>
</protein>
<name>A0ABY4JZY7_9GAMM</name>
<sequence length="169" mass="20059">MEKTLSNIRRIYYITFLLFLPSFSYAISNPYRGGEVIISIKNNNPCFTINNSLEKKGGFNIVIYEDNLQNPEIPKIWSYESNYERDFKNENDCVVINNFSTSNLKLDTYYSVTLSDIKIAYENDFCITKKNEDYVVQDYDFKNDKCVDKELSFWKKLKSFFNKVFSFLF</sequence>
<keyword evidence="3" id="KW-1185">Reference proteome</keyword>
<proteinExistence type="predicted"/>
<dbReference type="InterPro" id="IPR054658">
    <property type="entry name" value="Extrcyto_LP"/>
</dbReference>
<dbReference type="NCBIfam" id="NF045616">
    <property type="entry name" value="Acin_mostly_LP"/>
    <property type="match status" value="1"/>
</dbReference>
<evidence type="ECO:0000313" key="2">
    <source>
        <dbReference type="EMBL" id="UPO23802.1"/>
    </source>
</evidence>
<keyword evidence="1" id="KW-0812">Transmembrane</keyword>
<keyword evidence="1" id="KW-1133">Transmembrane helix</keyword>
<evidence type="ECO:0000256" key="1">
    <source>
        <dbReference type="SAM" id="Phobius"/>
    </source>
</evidence>
<evidence type="ECO:0000313" key="3">
    <source>
        <dbReference type="Proteomes" id="UP000831422"/>
    </source>
</evidence>
<accession>A0ABY4JZY7</accession>
<feature type="transmembrane region" description="Helical" evidence="1">
    <location>
        <begin position="12"/>
        <end position="31"/>
    </location>
</feature>
<keyword evidence="1" id="KW-0472">Membrane</keyword>
<gene>
    <name evidence="2" type="ORF">MZO21_02940</name>
</gene>
<reference evidence="2 3" key="1">
    <citation type="submission" date="2022-04" db="EMBL/GenBank/DDBJ databases">
        <title>Occurrence of NDM-1-producing Shewanella putrefaciens and Acinetobacter portensis in a dairy farm from China.</title>
        <authorList>
            <person name="Li R."/>
            <person name="Zhang L."/>
        </authorList>
    </citation>
    <scope>NUCLEOTIDE SEQUENCE [LARGE SCALE GENOMIC DNA]</scope>
    <source>
        <strain evidence="2 3">JNE5</strain>
    </source>
</reference>